<feature type="region of interest" description="Disordered" evidence="1">
    <location>
        <begin position="58"/>
        <end position="113"/>
    </location>
</feature>
<proteinExistence type="predicted"/>
<dbReference type="InterPro" id="IPR026913">
    <property type="entry name" value="METTL24"/>
</dbReference>
<dbReference type="InterPro" id="IPR025714">
    <property type="entry name" value="Methyltranfer_dom"/>
</dbReference>
<dbReference type="Pfam" id="PF13383">
    <property type="entry name" value="Methyltransf_22"/>
    <property type="match status" value="1"/>
</dbReference>
<name>A0A3B3SU30_9TELE</name>
<dbReference type="PANTHER" id="PTHR32026">
    <property type="entry name" value="METHYLTRANSFERASE-LIKE PROTEIN 24"/>
    <property type="match status" value="1"/>
</dbReference>
<evidence type="ECO:0000313" key="4">
    <source>
        <dbReference type="Proteomes" id="UP000261540"/>
    </source>
</evidence>
<evidence type="ECO:0000313" key="3">
    <source>
        <dbReference type="Ensembl" id="ENSPKIP00000033860.1"/>
    </source>
</evidence>
<dbReference type="PANTHER" id="PTHR32026:SF20">
    <property type="entry name" value="METHYLTRANSFERASE-LIKE PROTEIN 24 ISOFORM X1"/>
    <property type="match status" value="1"/>
</dbReference>
<evidence type="ECO:0000256" key="1">
    <source>
        <dbReference type="SAM" id="MobiDB-lite"/>
    </source>
</evidence>
<dbReference type="Ensembl" id="ENSPKIT00000014756.1">
    <property type="protein sequence ID" value="ENSPKIP00000033860.1"/>
    <property type="gene ID" value="ENSPKIG00000013414.1"/>
</dbReference>
<feature type="compositionally biased region" description="Low complexity" evidence="1">
    <location>
        <begin position="87"/>
        <end position="113"/>
    </location>
</feature>
<feature type="domain" description="Methyltransferase" evidence="2">
    <location>
        <begin position="143"/>
        <end position="317"/>
    </location>
</feature>
<organism evidence="3 4">
    <name type="scientific">Paramormyrops kingsleyae</name>
    <dbReference type="NCBI Taxonomy" id="1676925"/>
    <lineage>
        <taxon>Eukaryota</taxon>
        <taxon>Metazoa</taxon>
        <taxon>Chordata</taxon>
        <taxon>Craniata</taxon>
        <taxon>Vertebrata</taxon>
        <taxon>Euteleostomi</taxon>
        <taxon>Actinopterygii</taxon>
        <taxon>Neopterygii</taxon>
        <taxon>Teleostei</taxon>
        <taxon>Osteoglossocephala</taxon>
        <taxon>Osteoglossomorpha</taxon>
        <taxon>Osteoglossiformes</taxon>
        <taxon>Mormyridae</taxon>
        <taxon>Paramormyrops</taxon>
    </lineage>
</organism>
<accession>A0A3B3SU30</accession>
<dbReference type="Proteomes" id="UP000261540">
    <property type="component" value="Unplaced"/>
</dbReference>
<dbReference type="GeneTree" id="ENSGT00390000002881"/>
<sequence length="386" mass="43710">MMIFTIYLHFYVIFVRETVPIINSVILKEHAQTRRCHIEMKNVAVACMKACMKLGRRARPSRIPPSGRADPNGSPARAPSRAKPTSRRTPSPWRPTVHPASGKGKGTGSTAAASSYCPLAVPRRKIPRWHIELQPWASPQHTFREEALRFLTYIKTPQVSCAPPIGGGPAADLEQLGGPWRVCLDARYRLEQRIRDRQCRVYSLGLGVDARQLELALARSGCEVHRFDPSGPRGHQHDSAMWHHSLSVGWRDPNPAVPPPQQRGTAKKLATILSDFGHRTIDVLKADMESAEWKILENLILDDVLPEIGQLLLEVHLHWPGFEVGGDDAAVVRYWFSLLKELECSHFQLFYSQSDSRRPRLFLRQDMFNSSSVYILGWVNSSWRPR</sequence>
<keyword evidence="4" id="KW-1185">Reference proteome</keyword>
<evidence type="ECO:0000259" key="2">
    <source>
        <dbReference type="Pfam" id="PF13383"/>
    </source>
</evidence>
<dbReference type="AlphaFoldDB" id="A0A3B3SU30"/>
<protein>
    <submittedName>
        <fullName evidence="3">Methyltransferase like 24</fullName>
    </submittedName>
</protein>
<reference evidence="3" key="1">
    <citation type="submission" date="2025-08" db="UniProtKB">
        <authorList>
            <consortium name="Ensembl"/>
        </authorList>
    </citation>
    <scope>IDENTIFICATION</scope>
</reference>
<reference evidence="3" key="2">
    <citation type="submission" date="2025-09" db="UniProtKB">
        <authorList>
            <consortium name="Ensembl"/>
        </authorList>
    </citation>
    <scope>IDENTIFICATION</scope>
</reference>